<evidence type="ECO:0000256" key="2">
    <source>
        <dbReference type="ARBA" id="ARBA00004664"/>
    </source>
</evidence>
<dbReference type="FunFam" id="3.20.20.70:FF:000075">
    <property type="entry name" value="Tryptophan biosynthesis protein TRP1"/>
    <property type="match status" value="1"/>
</dbReference>
<feature type="domain" description="N-(5'phosphoribosyl) anthranilate isomerase (PRAI)" evidence="11">
    <location>
        <begin position="6"/>
        <end position="200"/>
    </location>
</feature>
<protein>
    <recommendedName>
        <fullName evidence="5 10">N-(5'-phosphoribosyl)anthranilate isomerase</fullName>
        <shortName evidence="10">PRAI</shortName>
        <ecNumber evidence="4 10">5.3.1.24</ecNumber>
    </recommendedName>
</protein>
<comment type="similarity">
    <text evidence="3 10">Belongs to the TrpF family.</text>
</comment>
<evidence type="ECO:0000256" key="3">
    <source>
        <dbReference type="ARBA" id="ARBA00007571"/>
    </source>
</evidence>
<evidence type="ECO:0000256" key="4">
    <source>
        <dbReference type="ARBA" id="ARBA00012572"/>
    </source>
</evidence>
<evidence type="ECO:0000256" key="7">
    <source>
        <dbReference type="ARBA" id="ARBA00022822"/>
    </source>
</evidence>
<dbReference type="PANTHER" id="PTHR42894:SF1">
    <property type="entry name" value="N-(5'-PHOSPHORIBOSYL)ANTHRANILATE ISOMERASE"/>
    <property type="match status" value="1"/>
</dbReference>
<dbReference type="EC" id="5.3.1.24" evidence="4 10"/>
<evidence type="ECO:0000256" key="10">
    <source>
        <dbReference type="HAMAP-Rule" id="MF_00135"/>
    </source>
</evidence>
<dbReference type="InterPro" id="IPR044643">
    <property type="entry name" value="TrpF_fam"/>
</dbReference>
<dbReference type="Proteomes" id="UP000630149">
    <property type="component" value="Unassembled WGS sequence"/>
</dbReference>
<dbReference type="NCBIfam" id="NF002298">
    <property type="entry name" value="PRK01222.1-4"/>
    <property type="match status" value="1"/>
</dbReference>
<evidence type="ECO:0000256" key="9">
    <source>
        <dbReference type="ARBA" id="ARBA00023235"/>
    </source>
</evidence>
<dbReference type="GO" id="GO:0004640">
    <property type="term" value="F:phosphoribosylanthranilate isomerase activity"/>
    <property type="evidence" value="ECO:0007669"/>
    <property type="project" value="UniProtKB-UniRule"/>
</dbReference>
<evidence type="ECO:0000256" key="5">
    <source>
        <dbReference type="ARBA" id="ARBA00022272"/>
    </source>
</evidence>
<evidence type="ECO:0000256" key="1">
    <source>
        <dbReference type="ARBA" id="ARBA00001164"/>
    </source>
</evidence>
<comment type="pathway">
    <text evidence="2 10">Amino-acid biosynthesis; L-tryptophan biosynthesis; L-tryptophan from chorismate: step 3/5.</text>
</comment>
<dbReference type="Pfam" id="PF00697">
    <property type="entry name" value="PRAI"/>
    <property type="match status" value="1"/>
</dbReference>
<evidence type="ECO:0000256" key="6">
    <source>
        <dbReference type="ARBA" id="ARBA00022605"/>
    </source>
</evidence>
<organism evidence="12 13">
    <name type="scientific">Legionella impletisoli</name>
    <dbReference type="NCBI Taxonomy" id="343510"/>
    <lineage>
        <taxon>Bacteria</taxon>
        <taxon>Pseudomonadati</taxon>
        <taxon>Pseudomonadota</taxon>
        <taxon>Gammaproteobacteria</taxon>
        <taxon>Legionellales</taxon>
        <taxon>Legionellaceae</taxon>
        <taxon>Legionella</taxon>
    </lineage>
</organism>
<comment type="catalytic activity">
    <reaction evidence="1 10">
        <text>N-(5-phospho-beta-D-ribosyl)anthranilate = 1-(2-carboxyphenylamino)-1-deoxy-D-ribulose 5-phosphate</text>
        <dbReference type="Rhea" id="RHEA:21540"/>
        <dbReference type="ChEBI" id="CHEBI:18277"/>
        <dbReference type="ChEBI" id="CHEBI:58613"/>
        <dbReference type="EC" id="5.3.1.24"/>
    </reaction>
</comment>
<dbReference type="AlphaFoldDB" id="A0A917N9V0"/>
<reference evidence="12" key="1">
    <citation type="journal article" date="2014" name="Int. J. Syst. Evol. Microbiol.">
        <title>Complete genome sequence of Corynebacterium casei LMG S-19264T (=DSM 44701T), isolated from a smear-ripened cheese.</title>
        <authorList>
            <consortium name="US DOE Joint Genome Institute (JGI-PGF)"/>
            <person name="Walter F."/>
            <person name="Albersmeier A."/>
            <person name="Kalinowski J."/>
            <person name="Ruckert C."/>
        </authorList>
    </citation>
    <scope>NUCLEOTIDE SEQUENCE</scope>
    <source>
        <strain evidence="12">JCM 13919</strain>
    </source>
</reference>
<keyword evidence="8 10" id="KW-0057">Aromatic amino acid biosynthesis</keyword>
<dbReference type="InterPro" id="IPR013785">
    <property type="entry name" value="Aldolase_TIM"/>
</dbReference>
<name>A0A917N9V0_9GAMM</name>
<evidence type="ECO:0000313" key="12">
    <source>
        <dbReference type="EMBL" id="GGI80704.1"/>
    </source>
</evidence>
<comment type="caution">
    <text evidence="12">The sequence shown here is derived from an EMBL/GenBank/DDBJ whole genome shotgun (WGS) entry which is preliminary data.</text>
</comment>
<dbReference type="Gene3D" id="3.20.20.70">
    <property type="entry name" value="Aldolase class I"/>
    <property type="match status" value="1"/>
</dbReference>
<keyword evidence="7 10" id="KW-0822">Tryptophan biosynthesis</keyword>
<reference evidence="12" key="2">
    <citation type="submission" date="2020-09" db="EMBL/GenBank/DDBJ databases">
        <authorList>
            <person name="Sun Q."/>
            <person name="Ohkuma M."/>
        </authorList>
    </citation>
    <scope>NUCLEOTIDE SEQUENCE</scope>
    <source>
        <strain evidence="12">JCM 13919</strain>
    </source>
</reference>
<keyword evidence="6 10" id="KW-0028">Amino-acid biosynthesis</keyword>
<sequence length="203" mass="22347">MGRVRVKMCGMTQRQDIELAVSLGVDAVGLIFYSQSARCITLSNAKQLSKNLPPFMSLVAVFVNPERQFVEEVIRDIPVHILQFHGDESSEFCEQFSKPYIKAISATSYESILQEANKYPNASGILLDTPSSQRGGSGQTFDWAMIPQQLPLPIILAGGINTQNVMAAISSLPLYAIDVCSGVESSPGIKDHQKMKQFMQTME</sequence>
<evidence type="ECO:0000256" key="8">
    <source>
        <dbReference type="ARBA" id="ARBA00023141"/>
    </source>
</evidence>
<evidence type="ECO:0000313" key="13">
    <source>
        <dbReference type="Proteomes" id="UP000630149"/>
    </source>
</evidence>
<dbReference type="CDD" id="cd00405">
    <property type="entry name" value="PRAI"/>
    <property type="match status" value="1"/>
</dbReference>
<dbReference type="HAMAP" id="MF_00135">
    <property type="entry name" value="PRAI"/>
    <property type="match status" value="1"/>
</dbReference>
<keyword evidence="13" id="KW-1185">Reference proteome</keyword>
<accession>A0A917N9V0</accession>
<dbReference type="RefSeq" id="WP_229669316.1">
    <property type="nucleotide sequence ID" value="NZ_BMOB01000002.1"/>
</dbReference>
<dbReference type="InterPro" id="IPR001240">
    <property type="entry name" value="PRAI_dom"/>
</dbReference>
<dbReference type="EMBL" id="BMOB01000002">
    <property type="protein sequence ID" value="GGI80704.1"/>
    <property type="molecule type" value="Genomic_DNA"/>
</dbReference>
<evidence type="ECO:0000259" key="11">
    <source>
        <dbReference type="Pfam" id="PF00697"/>
    </source>
</evidence>
<keyword evidence="9 10" id="KW-0413">Isomerase</keyword>
<proteinExistence type="inferred from homology"/>
<dbReference type="PANTHER" id="PTHR42894">
    <property type="entry name" value="N-(5'-PHOSPHORIBOSYL)ANTHRANILATE ISOMERASE"/>
    <property type="match status" value="1"/>
</dbReference>
<dbReference type="GO" id="GO:0000162">
    <property type="term" value="P:L-tryptophan biosynthetic process"/>
    <property type="evidence" value="ECO:0007669"/>
    <property type="project" value="UniProtKB-UniRule"/>
</dbReference>
<dbReference type="InterPro" id="IPR011060">
    <property type="entry name" value="RibuloseP-bd_barrel"/>
</dbReference>
<gene>
    <name evidence="10 12" type="primary">trpF</name>
    <name evidence="12" type="ORF">GCM10007966_06550</name>
</gene>
<dbReference type="SUPFAM" id="SSF51366">
    <property type="entry name" value="Ribulose-phoshate binding barrel"/>
    <property type="match status" value="1"/>
</dbReference>